<dbReference type="Pfam" id="PF14488">
    <property type="entry name" value="DUF4434"/>
    <property type="match status" value="1"/>
</dbReference>
<dbReference type="Gene3D" id="3.20.20.80">
    <property type="entry name" value="Glycosidases"/>
    <property type="match status" value="1"/>
</dbReference>
<protein>
    <submittedName>
        <fullName evidence="3">DUF4434 domain-containing protein</fullName>
    </submittedName>
</protein>
<reference evidence="3 4" key="1">
    <citation type="submission" date="2018-08" db="EMBL/GenBank/DDBJ databases">
        <title>A genome reference for cultivated species of the human gut microbiota.</title>
        <authorList>
            <person name="Zou Y."/>
            <person name="Xue W."/>
            <person name="Luo G."/>
        </authorList>
    </citation>
    <scope>NUCLEOTIDE SEQUENCE [LARGE SCALE GENOMIC DNA]</scope>
    <source>
        <strain evidence="3 4">AF05-4</strain>
    </source>
</reference>
<evidence type="ECO:0000259" key="2">
    <source>
        <dbReference type="Pfam" id="PF14488"/>
    </source>
</evidence>
<name>A0A413DZU4_BACSE</name>
<evidence type="ECO:0000256" key="1">
    <source>
        <dbReference type="SAM" id="SignalP"/>
    </source>
</evidence>
<comment type="caution">
    <text evidence="3">The sequence shown here is derived from an EMBL/GenBank/DDBJ whole genome shotgun (WGS) entry which is preliminary data.</text>
</comment>
<feature type="domain" description="DUF4434" evidence="2">
    <location>
        <begin position="25"/>
        <end position="313"/>
    </location>
</feature>
<dbReference type="InterPro" id="IPR027849">
    <property type="entry name" value="DUF4434"/>
</dbReference>
<keyword evidence="1" id="KW-0732">Signal</keyword>
<dbReference type="EMBL" id="QSBD01000019">
    <property type="protein sequence ID" value="RGW95991.1"/>
    <property type="molecule type" value="Genomic_DNA"/>
</dbReference>
<dbReference type="AlphaFoldDB" id="A0A413DZU4"/>
<proteinExistence type="predicted"/>
<accession>A0A413DZU4</accession>
<dbReference type="Proteomes" id="UP000284777">
    <property type="component" value="Unassembled WGS sequence"/>
</dbReference>
<dbReference type="InterPro" id="IPR017853">
    <property type="entry name" value="GH"/>
</dbReference>
<gene>
    <name evidence="3" type="ORF">DWV41_12115</name>
</gene>
<sequence length="434" mass="49036">MNHLLRILWTLVLPLMAVAPTAAAISGSFIQPWLVADWDDARWQQEYAMLSEAGIHRLIFMHTVHTDKEGKAQAVYPTRIEGIAPGTNDLLDGCLRNAQKAGFEVIVGLNFDERWWNTSKWTPEWITEQMMLGNRVAQEITENYRSRYPGTLKGWYWVWEIEASFIVNSPELGDLLVNALNINLDCLTRLTPDLSVILSPFMNSQRCTAEAHAKVWGGILRNAHLKDGDILAPQDCVGSGFLKPEETAQWFKALAAVIPASPKINFWANIESFDQRFWTTAPLNRIKMQADNVAPYVSDMITFAYSHYYSPERIRPALHRAYCQWAKSSELPAAARPAQVNSLSIEKDGEKTLLKWTFNPQEPTLLGHHIYKDGILIGDVQSNHWTATATPDTATATFDLTGKGNGHYEVRAYNVIGEEAEKISDFIHYMQELS</sequence>
<evidence type="ECO:0000313" key="4">
    <source>
        <dbReference type="Proteomes" id="UP000284777"/>
    </source>
</evidence>
<dbReference type="RefSeq" id="WP_117902448.1">
    <property type="nucleotide sequence ID" value="NZ_QSBD01000019.1"/>
</dbReference>
<evidence type="ECO:0000313" key="3">
    <source>
        <dbReference type="EMBL" id="RGW95991.1"/>
    </source>
</evidence>
<feature type="chain" id="PRO_5019143144" evidence="1">
    <location>
        <begin position="25"/>
        <end position="434"/>
    </location>
</feature>
<organism evidence="3 4">
    <name type="scientific">Bacteroides stercoris</name>
    <dbReference type="NCBI Taxonomy" id="46506"/>
    <lineage>
        <taxon>Bacteria</taxon>
        <taxon>Pseudomonadati</taxon>
        <taxon>Bacteroidota</taxon>
        <taxon>Bacteroidia</taxon>
        <taxon>Bacteroidales</taxon>
        <taxon>Bacteroidaceae</taxon>
        <taxon>Bacteroides</taxon>
    </lineage>
</organism>
<feature type="signal peptide" evidence="1">
    <location>
        <begin position="1"/>
        <end position="24"/>
    </location>
</feature>
<dbReference type="SUPFAM" id="SSF51445">
    <property type="entry name" value="(Trans)glycosidases"/>
    <property type="match status" value="1"/>
</dbReference>
<dbReference type="Gene3D" id="2.60.40.10">
    <property type="entry name" value="Immunoglobulins"/>
    <property type="match status" value="1"/>
</dbReference>
<dbReference type="InterPro" id="IPR013783">
    <property type="entry name" value="Ig-like_fold"/>
</dbReference>